<feature type="region of interest" description="Disordered" evidence="1">
    <location>
        <begin position="1"/>
        <end position="155"/>
    </location>
</feature>
<name>A0ABR4ND55_9FUNG</name>
<reference evidence="2 3" key="1">
    <citation type="submission" date="2023-09" db="EMBL/GenBank/DDBJ databases">
        <title>Pangenome analysis of Batrachochytrium dendrobatidis and related Chytrids.</title>
        <authorList>
            <person name="Yacoub M.N."/>
            <person name="Stajich J.E."/>
            <person name="James T.Y."/>
        </authorList>
    </citation>
    <scope>NUCLEOTIDE SEQUENCE [LARGE SCALE GENOMIC DNA]</scope>
    <source>
        <strain evidence="2 3">JEL0888</strain>
    </source>
</reference>
<feature type="compositionally biased region" description="Polar residues" evidence="1">
    <location>
        <begin position="143"/>
        <end position="155"/>
    </location>
</feature>
<accession>A0ABR4ND55</accession>
<feature type="compositionally biased region" description="Polar residues" evidence="1">
    <location>
        <begin position="35"/>
        <end position="53"/>
    </location>
</feature>
<dbReference type="EMBL" id="JADGIZ020000011">
    <property type="protein sequence ID" value="KAL2917386.1"/>
    <property type="molecule type" value="Genomic_DNA"/>
</dbReference>
<evidence type="ECO:0000313" key="3">
    <source>
        <dbReference type="Proteomes" id="UP001527925"/>
    </source>
</evidence>
<feature type="compositionally biased region" description="Low complexity" evidence="1">
    <location>
        <begin position="110"/>
        <end position="121"/>
    </location>
</feature>
<dbReference type="Proteomes" id="UP001527925">
    <property type="component" value="Unassembled WGS sequence"/>
</dbReference>
<feature type="compositionally biased region" description="Basic and acidic residues" evidence="1">
    <location>
        <begin position="1"/>
        <end position="10"/>
    </location>
</feature>
<evidence type="ECO:0000313" key="2">
    <source>
        <dbReference type="EMBL" id="KAL2917386.1"/>
    </source>
</evidence>
<keyword evidence="3" id="KW-1185">Reference proteome</keyword>
<organism evidence="2 3">
    <name type="scientific">Polyrhizophydium stewartii</name>
    <dbReference type="NCBI Taxonomy" id="2732419"/>
    <lineage>
        <taxon>Eukaryota</taxon>
        <taxon>Fungi</taxon>
        <taxon>Fungi incertae sedis</taxon>
        <taxon>Chytridiomycota</taxon>
        <taxon>Chytridiomycota incertae sedis</taxon>
        <taxon>Chytridiomycetes</taxon>
        <taxon>Rhizophydiales</taxon>
        <taxon>Rhizophydiales incertae sedis</taxon>
        <taxon>Polyrhizophydium</taxon>
    </lineage>
</organism>
<comment type="caution">
    <text evidence="2">The sequence shown here is derived from an EMBL/GenBank/DDBJ whole genome shotgun (WGS) entry which is preliminary data.</text>
</comment>
<protein>
    <submittedName>
        <fullName evidence="2">Uncharacterized protein</fullName>
    </submittedName>
</protein>
<evidence type="ECO:0000256" key="1">
    <source>
        <dbReference type="SAM" id="MobiDB-lite"/>
    </source>
</evidence>
<gene>
    <name evidence="2" type="ORF">HK105_203050</name>
</gene>
<proteinExistence type="predicted"/>
<sequence>MAVASDDHVAGADGIGTPASGPSMSLEQLKAIAAQVQQSGRPKSASKRTNPNVPKTKEQKAEFDLAFSTRPKLPRTPQPVGSSEDLAMNAGGAQLAGSSSVGGSHPNLYALAQGPGAQAGAHSGRSSSLGQIHGAPSHGLLSAAQSRTLSRLSQY</sequence>